<proteinExistence type="predicted"/>
<evidence type="ECO:0000313" key="2">
    <source>
        <dbReference type="EMBL" id="QTE01954.1"/>
    </source>
</evidence>
<evidence type="ECO:0000259" key="1">
    <source>
        <dbReference type="Pfam" id="PF12770"/>
    </source>
</evidence>
<sequence length="561" mass="59518">MRPWTRRPTTEVEALRRAAESTAATNLIGRVSAAHAWTEAAVSTGLAREAAAAFRHQAAVLAEEPLSRVDGRMALMAAAQGAAAEAGYWTLRSRRQADTAAHVLEQSRAILLSSMVSGTDLGRLNDLEQLGERGRQAVHDLLAAQRNVAEQVRLHLTRTGTANPGSPRAPSADEFPALLRARGDLWQAEQAAGRLLRPDHGNRPRAPSAIREAAAHGAVVYLASAARTGYAVVVPTRGRTRAVFLPELRAEGMAHASDVGEPGSSTEIVLQELRQALRPLVEEFRRGPLAADLAACPLVTLVAVGTLSFLPLHAALLLELPALRGVRYAPNARLLRHAASSGTEDLAALPVSFAVVRTARGLPVLVRGRTLAGDVGAARGFAGESASGHQLAATLRRSGIVHLHCHGRADRRDALDSALVGGDRVVTVREVLSHGGVRARLVVLMACEGHIVDRRLPDEALGLPGTLVQSGAAAVVAAQWTVQEDAAALVLRMFYDNIRAGHCGPSALAAAQRSLRTATARELNARYGKAYYRWGPTIGGPPDRAPFASPRHWAAFAYTGL</sequence>
<gene>
    <name evidence="2" type="ORF">S1361_31775</name>
</gene>
<dbReference type="Proteomes" id="UP000663908">
    <property type="component" value="Chromosome"/>
</dbReference>
<feature type="domain" description="CHAT" evidence="1">
    <location>
        <begin position="286"/>
        <end position="560"/>
    </location>
</feature>
<dbReference type="InterPro" id="IPR024983">
    <property type="entry name" value="CHAT_dom"/>
</dbReference>
<dbReference type="EMBL" id="CP071839">
    <property type="protein sequence ID" value="QTE01954.1"/>
    <property type="molecule type" value="Genomic_DNA"/>
</dbReference>
<protein>
    <submittedName>
        <fullName evidence="2">CHAT domain protein</fullName>
    </submittedName>
</protein>
<reference evidence="2 3" key="1">
    <citation type="submission" date="2021-03" db="EMBL/GenBank/DDBJ databases">
        <title>Complete genome sequence of Streptomyces cyanogenus S136, producer of anticancer angucycline landomycin A.</title>
        <authorList>
            <person name="Hrab P."/>
            <person name="Ruckert C."/>
            <person name="Busche T."/>
            <person name="Ostash I."/>
            <person name="Kalinowski J."/>
            <person name="Fedorenko V."/>
            <person name="Yushchuk O."/>
            <person name="Ostash B."/>
        </authorList>
    </citation>
    <scope>NUCLEOTIDE SEQUENCE [LARGE SCALE GENOMIC DNA]</scope>
    <source>
        <strain evidence="2 3">S136</strain>
    </source>
</reference>
<dbReference type="Pfam" id="PF12770">
    <property type="entry name" value="CHAT"/>
    <property type="match status" value="1"/>
</dbReference>
<evidence type="ECO:0000313" key="3">
    <source>
        <dbReference type="Proteomes" id="UP000663908"/>
    </source>
</evidence>
<accession>A0ABX7U1W1</accession>
<organism evidence="2 3">
    <name type="scientific">Streptomyces cyanogenus</name>
    <dbReference type="NCBI Taxonomy" id="80860"/>
    <lineage>
        <taxon>Bacteria</taxon>
        <taxon>Bacillati</taxon>
        <taxon>Actinomycetota</taxon>
        <taxon>Actinomycetes</taxon>
        <taxon>Kitasatosporales</taxon>
        <taxon>Streptomycetaceae</taxon>
        <taxon>Streptomyces</taxon>
    </lineage>
</organism>
<keyword evidence="3" id="KW-1185">Reference proteome</keyword>
<dbReference type="RefSeq" id="WP_208035330.1">
    <property type="nucleotide sequence ID" value="NZ_CP071839.1"/>
</dbReference>
<name>A0ABX7U1W1_STRCY</name>